<dbReference type="PROSITE" id="PS50850">
    <property type="entry name" value="MFS"/>
    <property type="match status" value="1"/>
</dbReference>
<sequence>MSIEQPYSVEENKQLGSEPDKISLTSPDTLSSPNSSSGEKEKKLTHTTFSAFQHRSYRLMWIGSFISNMGTWSQRVAEPWLVFNLSGSAFLLGLNGFAAESPLLAFLLLGGVLADRTDRKKALIIAQLVQMLSALAIMSLALTDSLTVWLIIALSFVVGCAQSVSTPAYLSILPSLVSRENLTNAIALNSTQFNLSRLIGPVIGGILLTSIGAAWCFGVNALSYAAVIFVLAIIAVPKADTQNAGEDVWKSMREGLLEVASKKELVTLIIIICSVSFFAGPLLTFLPVLAKEVLHVDAQGFSIALACFGGGAVVGALIIASAGHIENRFRIVIGATALLGASLIAISFSNSYLLSLVFMAIAGIAFVGCGSLANTIMQTSVSDRIRGRAVSIYALAFRGGLPLGNLVAGALIHSFNVQLVLGLNGLALLIILFFTYQFGYRKYVVSAV</sequence>
<dbReference type="CDD" id="cd06173">
    <property type="entry name" value="MFS_MefA_like"/>
    <property type="match status" value="1"/>
</dbReference>
<feature type="compositionally biased region" description="Basic and acidic residues" evidence="7">
    <location>
        <begin position="10"/>
        <end position="21"/>
    </location>
</feature>
<comment type="subcellular location">
    <subcellularLocation>
        <location evidence="1">Cell membrane</location>
        <topology evidence="1">Multi-pass membrane protein</topology>
    </subcellularLocation>
</comment>
<dbReference type="OrthoDB" id="9775268at2"/>
<evidence type="ECO:0000313" key="10">
    <source>
        <dbReference type="EMBL" id="ACF13308.1"/>
    </source>
</evidence>
<evidence type="ECO:0000256" key="8">
    <source>
        <dbReference type="SAM" id="Phobius"/>
    </source>
</evidence>
<feature type="transmembrane region" description="Helical" evidence="8">
    <location>
        <begin position="122"/>
        <end position="142"/>
    </location>
</feature>
<feature type="transmembrane region" description="Helical" evidence="8">
    <location>
        <begin position="148"/>
        <end position="177"/>
    </location>
</feature>
<dbReference type="AlphaFoldDB" id="B3QWU4"/>
<dbReference type="KEGG" id="cts:Ctha_0840"/>
<feature type="compositionally biased region" description="Low complexity" evidence="7">
    <location>
        <begin position="23"/>
        <end position="37"/>
    </location>
</feature>
<keyword evidence="5 8" id="KW-1133">Transmembrane helix</keyword>
<dbReference type="InterPro" id="IPR020846">
    <property type="entry name" value="MFS_dom"/>
</dbReference>
<dbReference type="InterPro" id="IPR036259">
    <property type="entry name" value="MFS_trans_sf"/>
</dbReference>
<feature type="transmembrane region" description="Helical" evidence="8">
    <location>
        <begin position="89"/>
        <end position="110"/>
    </location>
</feature>
<dbReference type="eggNOG" id="COG2814">
    <property type="taxonomic scope" value="Bacteria"/>
</dbReference>
<dbReference type="SUPFAM" id="SSF103473">
    <property type="entry name" value="MFS general substrate transporter"/>
    <property type="match status" value="1"/>
</dbReference>
<dbReference type="Gene3D" id="1.20.1250.20">
    <property type="entry name" value="MFS general substrate transporter like domains"/>
    <property type="match status" value="1"/>
</dbReference>
<reference evidence="10 11" key="1">
    <citation type="submission" date="2008-06" db="EMBL/GenBank/DDBJ databases">
        <title>Complete sequence of Chloroherpeton thalassium ATCC 35110.</title>
        <authorList>
            <consortium name="US DOE Joint Genome Institute"/>
            <person name="Lucas S."/>
            <person name="Copeland A."/>
            <person name="Lapidus A."/>
            <person name="Glavina del Rio T."/>
            <person name="Dalin E."/>
            <person name="Tice H."/>
            <person name="Bruce D."/>
            <person name="Goodwin L."/>
            <person name="Pitluck S."/>
            <person name="Schmutz J."/>
            <person name="Larimer F."/>
            <person name="Land M."/>
            <person name="Hauser L."/>
            <person name="Kyrpides N."/>
            <person name="Mikhailova N."/>
            <person name="Liu Z."/>
            <person name="Li T."/>
            <person name="Zhao F."/>
            <person name="Overmann J."/>
            <person name="Bryant D.A."/>
            <person name="Richardson P."/>
        </authorList>
    </citation>
    <scope>NUCLEOTIDE SEQUENCE [LARGE SCALE GENOMIC DNA]</scope>
    <source>
        <strain evidence="11">ATCC 35110 / GB-78</strain>
    </source>
</reference>
<dbReference type="Pfam" id="PF05977">
    <property type="entry name" value="MFS_3"/>
    <property type="match status" value="1"/>
</dbReference>
<proteinExistence type="predicted"/>
<keyword evidence="6 8" id="KW-0472">Membrane</keyword>
<dbReference type="GO" id="GO:0005886">
    <property type="term" value="C:plasma membrane"/>
    <property type="evidence" value="ECO:0007669"/>
    <property type="project" value="UniProtKB-SubCell"/>
</dbReference>
<dbReference type="Proteomes" id="UP000001208">
    <property type="component" value="Chromosome"/>
</dbReference>
<feature type="transmembrane region" description="Helical" evidence="8">
    <location>
        <begin position="329"/>
        <end position="348"/>
    </location>
</feature>
<dbReference type="InterPro" id="IPR010290">
    <property type="entry name" value="TM_effector"/>
</dbReference>
<dbReference type="PANTHER" id="PTHR23513">
    <property type="entry name" value="INTEGRAL MEMBRANE EFFLUX PROTEIN-RELATED"/>
    <property type="match status" value="1"/>
</dbReference>
<evidence type="ECO:0000256" key="7">
    <source>
        <dbReference type="SAM" id="MobiDB-lite"/>
    </source>
</evidence>
<keyword evidence="3" id="KW-1003">Cell membrane</keyword>
<feature type="transmembrane region" description="Helical" evidence="8">
    <location>
        <begin position="198"/>
        <end position="215"/>
    </location>
</feature>
<accession>B3QWU4</accession>
<feature type="transmembrane region" description="Helical" evidence="8">
    <location>
        <begin position="418"/>
        <end position="436"/>
    </location>
</feature>
<evidence type="ECO:0000256" key="2">
    <source>
        <dbReference type="ARBA" id="ARBA00022448"/>
    </source>
</evidence>
<keyword evidence="2" id="KW-0813">Transport</keyword>
<evidence type="ECO:0000256" key="1">
    <source>
        <dbReference type="ARBA" id="ARBA00004651"/>
    </source>
</evidence>
<dbReference type="GO" id="GO:0022857">
    <property type="term" value="F:transmembrane transporter activity"/>
    <property type="evidence" value="ECO:0007669"/>
    <property type="project" value="InterPro"/>
</dbReference>
<feature type="region of interest" description="Disordered" evidence="7">
    <location>
        <begin position="1"/>
        <end position="43"/>
    </location>
</feature>
<evidence type="ECO:0000259" key="9">
    <source>
        <dbReference type="PROSITE" id="PS50850"/>
    </source>
</evidence>
<feature type="domain" description="Major facilitator superfamily (MFS) profile" evidence="9">
    <location>
        <begin position="56"/>
        <end position="442"/>
    </location>
</feature>
<dbReference type="RefSeq" id="WP_012499392.1">
    <property type="nucleotide sequence ID" value="NC_011026.1"/>
</dbReference>
<evidence type="ECO:0000256" key="4">
    <source>
        <dbReference type="ARBA" id="ARBA00022692"/>
    </source>
</evidence>
<keyword evidence="11" id="KW-1185">Reference proteome</keyword>
<keyword evidence="4 8" id="KW-0812">Transmembrane</keyword>
<evidence type="ECO:0000313" key="11">
    <source>
        <dbReference type="Proteomes" id="UP000001208"/>
    </source>
</evidence>
<feature type="transmembrane region" description="Helical" evidence="8">
    <location>
        <begin position="265"/>
        <end position="289"/>
    </location>
</feature>
<evidence type="ECO:0000256" key="5">
    <source>
        <dbReference type="ARBA" id="ARBA00022989"/>
    </source>
</evidence>
<gene>
    <name evidence="10" type="ordered locus">Ctha_0840</name>
</gene>
<evidence type="ECO:0000256" key="3">
    <source>
        <dbReference type="ARBA" id="ARBA00022475"/>
    </source>
</evidence>
<dbReference type="EMBL" id="CP001100">
    <property type="protein sequence ID" value="ACF13308.1"/>
    <property type="molecule type" value="Genomic_DNA"/>
</dbReference>
<feature type="transmembrane region" description="Helical" evidence="8">
    <location>
        <begin position="221"/>
        <end position="237"/>
    </location>
</feature>
<dbReference type="HOGENOM" id="CLU_034180_11_2_10"/>
<evidence type="ECO:0000256" key="6">
    <source>
        <dbReference type="ARBA" id="ARBA00023136"/>
    </source>
</evidence>
<organism evidence="10 11">
    <name type="scientific">Chloroherpeton thalassium (strain ATCC 35110 / GB-78)</name>
    <dbReference type="NCBI Taxonomy" id="517418"/>
    <lineage>
        <taxon>Bacteria</taxon>
        <taxon>Pseudomonadati</taxon>
        <taxon>Chlorobiota</taxon>
        <taxon>Chlorobiia</taxon>
        <taxon>Chlorobiales</taxon>
        <taxon>Chloroherpetonaceae</taxon>
        <taxon>Chloroherpeton</taxon>
    </lineage>
</organism>
<feature type="transmembrane region" description="Helical" evidence="8">
    <location>
        <begin position="354"/>
        <end position="377"/>
    </location>
</feature>
<protein>
    <submittedName>
        <fullName evidence="10">Major facilitator superfamily MFS_1</fullName>
    </submittedName>
</protein>
<feature type="transmembrane region" description="Helical" evidence="8">
    <location>
        <begin position="301"/>
        <end position="322"/>
    </location>
</feature>
<feature type="transmembrane region" description="Helical" evidence="8">
    <location>
        <begin position="389"/>
        <end position="412"/>
    </location>
</feature>
<name>B3QWU4_CHLT3</name>
<dbReference type="PANTHER" id="PTHR23513:SF11">
    <property type="entry name" value="STAPHYLOFERRIN A TRANSPORTER"/>
    <property type="match status" value="1"/>
</dbReference>